<dbReference type="Gene3D" id="3.40.190.10">
    <property type="entry name" value="Periplasmic binding protein-like II"/>
    <property type="match status" value="2"/>
</dbReference>
<keyword evidence="4 6" id="KW-0732">Signal</keyword>
<dbReference type="Proteomes" id="UP000275256">
    <property type="component" value="Unassembled WGS sequence"/>
</dbReference>
<evidence type="ECO:0000256" key="6">
    <source>
        <dbReference type="SAM" id="SignalP"/>
    </source>
</evidence>
<sequence>MTYSLHRRGFLKGALAAGALIPLAACAGGGDDPKATPAGSEPAGGETTTQADPNNPFGLKVPSDVDAAIFNGGYGIAYAEFAGAMVEKQHDGVKVKVSKIQDATTELQPRFAGGDPPDVIDNAGKGKIGLAAILDQLEDLNDVIDSNNYEGDPIRDTLYAGVLEPGTIDDKLAVINYVLTVFGLWYSASLFEENGWEPPKTWDDAIALGAKAKEKGKYLFLWGNEASDYYMELAITSAIKEGGDEVRLALDNLEEGCWSKPALQAVFGKMEEIVKAGYVKPGGGGTQFTAAQAAWSQAQEALLYPSGAWIENEMKSQTKEDFKMTGTPVPTVTASPSKPFEAIHSAADEPYIVPSQGKNVAGGKEFMRAMLSKEAATNFAKEILSPTIVKDTVPEDGFGSTALVSQIGMLGAAGDNVFTWKFNAFYGMGNDTVVLWNSFLDGKLSTAELTSKLQEVTDAIRNDDAIEKFKAS</sequence>
<feature type="chain" id="PRO_5018274886" evidence="6">
    <location>
        <begin position="28"/>
        <end position="472"/>
    </location>
</feature>
<evidence type="ECO:0000256" key="5">
    <source>
        <dbReference type="SAM" id="MobiDB-lite"/>
    </source>
</evidence>
<dbReference type="OrthoDB" id="8663148at2"/>
<dbReference type="AlphaFoldDB" id="A0A3M0GAK7"/>
<evidence type="ECO:0000256" key="2">
    <source>
        <dbReference type="ARBA" id="ARBA00008520"/>
    </source>
</evidence>
<dbReference type="PROSITE" id="PS51318">
    <property type="entry name" value="TAT"/>
    <property type="match status" value="1"/>
</dbReference>
<name>A0A3M0GAK7_9ACTN</name>
<evidence type="ECO:0000256" key="4">
    <source>
        <dbReference type="ARBA" id="ARBA00022729"/>
    </source>
</evidence>
<dbReference type="InterPro" id="IPR050490">
    <property type="entry name" value="Bact_solute-bd_prot1"/>
</dbReference>
<dbReference type="SUPFAM" id="SSF53850">
    <property type="entry name" value="Periplasmic binding protein-like II"/>
    <property type="match status" value="1"/>
</dbReference>
<dbReference type="InterPro" id="IPR022386">
    <property type="entry name" value="Chitin_NgcE"/>
</dbReference>
<feature type="signal peptide" evidence="6">
    <location>
        <begin position="1"/>
        <end position="27"/>
    </location>
</feature>
<dbReference type="PANTHER" id="PTHR43649">
    <property type="entry name" value="ARABINOSE-BINDING PROTEIN-RELATED"/>
    <property type="match status" value="1"/>
</dbReference>
<evidence type="ECO:0000256" key="3">
    <source>
        <dbReference type="ARBA" id="ARBA00022448"/>
    </source>
</evidence>
<feature type="region of interest" description="Disordered" evidence="5">
    <location>
        <begin position="31"/>
        <end position="56"/>
    </location>
</feature>
<protein>
    <submittedName>
        <fullName evidence="7">Carbohydrate ABC transporter, N-acetylglucosamine/diacetylchitobiose-binding protein</fullName>
    </submittedName>
</protein>
<dbReference type="Pfam" id="PF01547">
    <property type="entry name" value="SBP_bac_1"/>
    <property type="match status" value="1"/>
</dbReference>
<dbReference type="InterPro" id="IPR006059">
    <property type="entry name" value="SBP"/>
</dbReference>
<proteinExistence type="inferred from homology"/>
<gene>
    <name evidence="7" type="primary">ngcE</name>
    <name evidence="7" type="ORF">EAX62_04975</name>
</gene>
<comment type="subcellular location">
    <subcellularLocation>
        <location evidence="1">Cell envelope</location>
    </subcellularLocation>
</comment>
<comment type="similarity">
    <text evidence="2">Belongs to the bacterial solute-binding protein 1 family.</text>
</comment>
<keyword evidence="3" id="KW-0813">Transport</keyword>
<evidence type="ECO:0000313" key="7">
    <source>
        <dbReference type="EMBL" id="RMB61944.1"/>
    </source>
</evidence>
<reference evidence="7 8" key="1">
    <citation type="submission" date="2018-10" db="EMBL/GenBank/DDBJ databases">
        <title>Tessaracoccus antarcticuss sp. nov., isolated from sediment.</title>
        <authorList>
            <person name="Zhou L.Y."/>
            <person name="Du Z.J."/>
        </authorList>
    </citation>
    <scope>NUCLEOTIDE SEQUENCE [LARGE SCALE GENOMIC DNA]</scope>
    <source>
        <strain evidence="7 8">JDX10</strain>
    </source>
</reference>
<comment type="caution">
    <text evidence="7">The sequence shown here is derived from an EMBL/GenBank/DDBJ whole genome shotgun (WGS) entry which is preliminary data.</text>
</comment>
<keyword evidence="8" id="KW-1185">Reference proteome</keyword>
<organism evidence="7 8">
    <name type="scientific">Tessaracoccus antarcticus</name>
    <dbReference type="NCBI Taxonomy" id="2479848"/>
    <lineage>
        <taxon>Bacteria</taxon>
        <taxon>Bacillati</taxon>
        <taxon>Actinomycetota</taxon>
        <taxon>Actinomycetes</taxon>
        <taxon>Propionibacteriales</taxon>
        <taxon>Propionibacteriaceae</taxon>
        <taxon>Tessaracoccus</taxon>
    </lineage>
</organism>
<accession>A0A3M0GAK7</accession>
<evidence type="ECO:0000256" key="1">
    <source>
        <dbReference type="ARBA" id="ARBA00004196"/>
    </source>
</evidence>
<dbReference type="PANTHER" id="PTHR43649:SF31">
    <property type="entry name" value="SN-GLYCEROL-3-PHOSPHATE-BINDING PERIPLASMIC PROTEIN UGPB"/>
    <property type="match status" value="1"/>
</dbReference>
<dbReference type="RefSeq" id="WP_121900492.1">
    <property type="nucleotide sequence ID" value="NZ_REFW01000001.1"/>
</dbReference>
<dbReference type="InterPro" id="IPR006311">
    <property type="entry name" value="TAT_signal"/>
</dbReference>
<dbReference type="GO" id="GO:0030313">
    <property type="term" value="C:cell envelope"/>
    <property type="evidence" value="ECO:0007669"/>
    <property type="project" value="UniProtKB-SubCell"/>
</dbReference>
<dbReference type="NCBIfam" id="TIGR03851">
    <property type="entry name" value="chitin_NgcE"/>
    <property type="match status" value="1"/>
</dbReference>
<dbReference type="EMBL" id="REFW01000001">
    <property type="protein sequence ID" value="RMB61944.1"/>
    <property type="molecule type" value="Genomic_DNA"/>
</dbReference>
<evidence type="ECO:0000313" key="8">
    <source>
        <dbReference type="Proteomes" id="UP000275256"/>
    </source>
</evidence>